<evidence type="ECO:0000256" key="1">
    <source>
        <dbReference type="ARBA" id="ARBA00001947"/>
    </source>
</evidence>
<accession>A0A975SYZ3</accession>
<dbReference type="GO" id="GO:0004181">
    <property type="term" value="F:metallocarboxypeptidase activity"/>
    <property type="evidence" value="ECO:0007669"/>
    <property type="project" value="InterPro"/>
</dbReference>
<feature type="compositionally biased region" description="Basic residues" evidence="8">
    <location>
        <begin position="227"/>
        <end position="240"/>
    </location>
</feature>
<dbReference type="AlphaFoldDB" id="A0A975SYZ3"/>
<dbReference type="SMART" id="SM00631">
    <property type="entry name" value="Zn_pept"/>
    <property type="match status" value="1"/>
</dbReference>
<evidence type="ECO:0000256" key="5">
    <source>
        <dbReference type="ARBA" id="ARBA00022833"/>
    </source>
</evidence>
<evidence type="ECO:0000256" key="2">
    <source>
        <dbReference type="ARBA" id="ARBA00005988"/>
    </source>
</evidence>
<dbReference type="Proteomes" id="UP000683575">
    <property type="component" value="Chromosome"/>
</dbReference>
<name>A0A975SYZ3_9ACTN</name>
<keyword evidence="6" id="KW-0482">Metalloprotease</keyword>
<evidence type="ECO:0000256" key="4">
    <source>
        <dbReference type="ARBA" id="ARBA00022801"/>
    </source>
</evidence>
<protein>
    <recommendedName>
        <fullName evidence="9">Peptidase M14 domain-containing protein</fullName>
    </recommendedName>
</protein>
<dbReference type="PANTHER" id="PTHR11705:SF143">
    <property type="entry name" value="SLL0236 PROTEIN"/>
    <property type="match status" value="1"/>
</dbReference>
<comment type="caution">
    <text evidence="7">Lacks conserved residue(s) required for the propagation of feature annotation.</text>
</comment>
<keyword evidence="4" id="KW-0378">Hydrolase</keyword>
<feature type="domain" description="Peptidase M14" evidence="9">
    <location>
        <begin position="32"/>
        <end position="274"/>
    </location>
</feature>
<reference evidence="10" key="1">
    <citation type="submission" date="2021-06" db="EMBL/GenBank/DDBJ databases">
        <title>Complete genome sequence of Nocardioides sp. G188.</title>
        <authorList>
            <person name="Im W.-T."/>
        </authorList>
    </citation>
    <scope>NUCLEOTIDE SEQUENCE</scope>
    <source>
        <strain evidence="10">G188</strain>
    </source>
</reference>
<dbReference type="InterPro" id="IPR000834">
    <property type="entry name" value="Peptidase_M14"/>
</dbReference>
<dbReference type="EMBL" id="CP077062">
    <property type="protein sequence ID" value="QWZ08534.1"/>
    <property type="molecule type" value="Genomic_DNA"/>
</dbReference>
<dbReference type="GO" id="GO:0006508">
    <property type="term" value="P:proteolysis"/>
    <property type="evidence" value="ECO:0007669"/>
    <property type="project" value="UniProtKB-KW"/>
</dbReference>
<keyword evidence="3" id="KW-0645">Protease</keyword>
<evidence type="ECO:0000256" key="7">
    <source>
        <dbReference type="PROSITE-ProRule" id="PRU01379"/>
    </source>
</evidence>
<keyword evidence="11" id="KW-1185">Reference proteome</keyword>
<gene>
    <name evidence="10" type="ORF">KRR39_01270</name>
</gene>
<organism evidence="10 11">
    <name type="scientific">Nocardioides panacis</name>
    <dbReference type="NCBI Taxonomy" id="2849501"/>
    <lineage>
        <taxon>Bacteria</taxon>
        <taxon>Bacillati</taxon>
        <taxon>Actinomycetota</taxon>
        <taxon>Actinomycetes</taxon>
        <taxon>Propionibacteriales</taxon>
        <taxon>Nocardioidaceae</taxon>
        <taxon>Nocardioides</taxon>
    </lineage>
</organism>
<dbReference type="PANTHER" id="PTHR11705">
    <property type="entry name" value="PROTEASE FAMILY M14 CARBOXYPEPTIDASE A,B"/>
    <property type="match status" value="1"/>
</dbReference>
<comment type="cofactor">
    <cofactor evidence="1">
        <name>Zn(2+)</name>
        <dbReference type="ChEBI" id="CHEBI:29105"/>
    </cofactor>
</comment>
<evidence type="ECO:0000259" key="9">
    <source>
        <dbReference type="PROSITE" id="PS52035"/>
    </source>
</evidence>
<proteinExistence type="inferred from homology"/>
<evidence type="ECO:0000256" key="3">
    <source>
        <dbReference type="ARBA" id="ARBA00022670"/>
    </source>
</evidence>
<feature type="region of interest" description="Disordered" evidence="8">
    <location>
        <begin position="176"/>
        <end position="207"/>
    </location>
</feature>
<evidence type="ECO:0000313" key="11">
    <source>
        <dbReference type="Proteomes" id="UP000683575"/>
    </source>
</evidence>
<dbReference type="PROSITE" id="PS52035">
    <property type="entry name" value="PEPTIDASE_M14"/>
    <property type="match status" value="1"/>
</dbReference>
<dbReference type="Pfam" id="PF00246">
    <property type="entry name" value="Peptidase_M14"/>
    <property type="match status" value="1"/>
</dbReference>
<evidence type="ECO:0000313" key="10">
    <source>
        <dbReference type="EMBL" id="QWZ08534.1"/>
    </source>
</evidence>
<evidence type="ECO:0000256" key="6">
    <source>
        <dbReference type="ARBA" id="ARBA00023049"/>
    </source>
</evidence>
<sequence>MPRPLRTVLPVLLPVLLPALLLGVLGVLGVVQPAAGATGGPAARSGPARPAVVETRVIGRSVQGRPIRAYRVGDPASANRVVVMATLHGDEPRTRLLLAAVRDGRPVRGIDLWLVPVANPDGLARGTRRNAHGVDLNRNYPYRWADLDGHYESGPRAGSEPETRALMAFFDEVRPPLGGELPPAPRRRRRVQPGVPPVRASAGALAAPAPQAAHLRRRLPRHVHPVVHGPARRGRRHRGVRPAPGPAPDDGDRSAPAAAGAGRLALSGATVGRC</sequence>
<feature type="region of interest" description="Disordered" evidence="8">
    <location>
        <begin position="227"/>
        <end position="259"/>
    </location>
</feature>
<dbReference type="GO" id="GO:0008270">
    <property type="term" value="F:zinc ion binding"/>
    <property type="evidence" value="ECO:0007669"/>
    <property type="project" value="InterPro"/>
</dbReference>
<dbReference type="GO" id="GO:0005615">
    <property type="term" value="C:extracellular space"/>
    <property type="evidence" value="ECO:0007669"/>
    <property type="project" value="TreeGrafter"/>
</dbReference>
<comment type="similarity">
    <text evidence="2 7">Belongs to the peptidase M14 family.</text>
</comment>
<evidence type="ECO:0000256" key="8">
    <source>
        <dbReference type="SAM" id="MobiDB-lite"/>
    </source>
</evidence>
<feature type="compositionally biased region" description="Low complexity" evidence="8">
    <location>
        <begin position="197"/>
        <end position="207"/>
    </location>
</feature>
<dbReference type="KEGG" id="nps:KRR39_01270"/>
<keyword evidence="5" id="KW-0862">Zinc</keyword>